<keyword evidence="1" id="KW-1133">Transmembrane helix</keyword>
<reference evidence="2 3" key="1">
    <citation type="submission" date="2016-09" db="EMBL/GenBank/DDBJ databases">
        <authorList>
            <person name="Capua I."/>
            <person name="De Benedictis P."/>
            <person name="Joannis T."/>
            <person name="Lombin L.H."/>
            <person name="Cattoli G."/>
        </authorList>
    </citation>
    <scope>NUCLEOTIDE SEQUENCE [LARGE SCALE GENOMIC DNA]</scope>
    <source>
        <strain evidence="2 3">ISLP-3</strain>
    </source>
</reference>
<dbReference type="AlphaFoldDB" id="A0A1G6GMJ4"/>
<dbReference type="Proteomes" id="UP000199039">
    <property type="component" value="Unassembled WGS sequence"/>
</dbReference>
<keyword evidence="1" id="KW-0472">Membrane</keyword>
<gene>
    <name evidence="2" type="ORF">SAMN05216410_0293</name>
</gene>
<feature type="transmembrane region" description="Helical" evidence="1">
    <location>
        <begin position="7"/>
        <end position="35"/>
    </location>
</feature>
<evidence type="ECO:0000313" key="2">
    <source>
        <dbReference type="EMBL" id="SDB83198.1"/>
    </source>
</evidence>
<dbReference type="EMBL" id="FMYH01000001">
    <property type="protein sequence ID" value="SDB83198.1"/>
    <property type="molecule type" value="Genomic_DNA"/>
</dbReference>
<evidence type="ECO:0000256" key="1">
    <source>
        <dbReference type="SAM" id="Phobius"/>
    </source>
</evidence>
<organism evidence="2 3">
    <name type="scientific">Sanguibacter gelidistatuariae</name>
    <dbReference type="NCBI Taxonomy" id="1814289"/>
    <lineage>
        <taxon>Bacteria</taxon>
        <taxon>Bacillati</taxon>
        <taxon>Actinomycetota</taxon>
        <taxon>Actinomycetes</taxon>
        <taxon>Micrococcales</taxon>
        <taxon>Sanguibacteraceae</taxon>
        <taxon>Sanguibacter</taxon>
    </lineage>
</organism>
<keyword evidence="1" id="KW-0812">Transmembrane</keyword>
<sequence>MWITVTVLFIAVIVFVWNKIPVGIVAIGVALSLYFTGVLELNQAHQSCGGRSSPPATSSMRSR</sequence>
<evidence type="ECO:0000313" key="3">
    <source>
        <dbReference type="Proteomes" id="UP000199039"/>
    </source>
</evidence>
<proteinExistence type="predicted"/>
<protein>
    <submittedName>
        <fullName evidence="2">Uncharacterized protein</fullName>
    </submittedName>
</protein>
<keyword evidence="3" id="KW-1185">Reference proteome</keyword>
<accession>A0A1G6GMJ4</accession>
<name>A0A1G6GMJ4_9MICO</name>
<dbReference type="STRING" id="1814289.SAMN05216410_0293"/>